<dbReference type="RefSeq" id="WP_045780079.1">
    <property type="nucleotide sequence ID" value="NZ_LAJX01000191.1"/>
</dbReference>
<proteinExistence type="predicted"/>
<reference evidence="3 4" key="2">
    <citation type="journal article" date="2016" name="Microb. Ecol.">
        <title>Genome Characteristics of a Novel Type I Methanotroph (Sn10-6) Isolated from a Flooded Indian Rice Field.</title>
        <authorList>
            <person name="Rahalkar M.C."/>
            <person name="Pandit P.S."/>
            <person name="Dhakephalkar P.K."/>
            <person name="Pore S."/>
            <person name="Arora P."/>
            <person name="Kapse N."/>
        </authorList>
    </citation>
    <scope>NUCLEOTIDE SEQUENCE [LARGE SCALE GENOMIC DNA]</scope>
    <source>
        <strain evidence="3 4">Sn10-6</strain>
    </source>
</reference>
<comment type="caution">
    <text evidence="3">The sequence shown here is derived from an EMBL/GenBank/DDBJ whole genome shotgun (WGS) entry which is preliminary data.</text>
</comment>
<evidence type="ECO:0000313" key="3">
    <source>
        <dbReference type="EMBL" id="KJV05644.1"/>
    </source>
</evidence>
<dbReference type="EMBL" id="LAJX01000191">
    <property type="protein sequence ID" value="KJV05644.1"/>
    <property type="molecule type" value="Genomic_DNA"/>
</dbReference>
<dbReference type="Pfam" id="PF09828">
    <property type="entry name" value="ChrB_C"/>
    <property type="match status" value="1"/>
</dbReference>
<accession>A0A0F3IJC0</accession>
<reference evidence="4" key="1">
    <citation type="submission" date="2015-03" db="EMBL/GenBank/DDBJ databases">
        <title>Draft genome sequence of a novel methanotroph (Sn10-6) isolated from flooded ricefield rhizosphere in India.</title>
        <authorList>
            <person name="Pandit P.S."/>
            <person name="Pore S.D."/>
            <person name="Arora P."/>
            <person name="Kapse N.G."/>
            <person name="Dhakephalkar P.K."/>
            <person name="Rahalkar M.C."/>
        </authorList>
    </citation>
    <scope>NUCLEOTIDE SEQUENCE [LARGE SCALE GENOMIC DNA]</scope>
    <source>
        <strain evidence="4">Sn10-6</strain>
    </source>
</reference>
<protein>
    <submittedName>
        <fullName evidence="3">Chromate resistance protein</fullName>
    </submittedName>
</protein>
<dbReference type="InterPro" id="IPR018634">
    <property type="entry name" value="ChrB_C"/>
</dbReference>
<gene>
    <name evidence="3" type="ORF">VZ94_16620</name>
</gene>
<dbReference type="Proteomes" id="UP000033684">
    <property type="component" value="Unassembled WGS sequence"/>
</dbReference>
<evidence type="ECO:0000259" key="2">
    <source>
        <dbReference type="Pfam" id="PF20229"/>
    </source>
</evidence>
<organism evidence="3 4">
    <name type="scientific">Methylocucumis oryzae</name>
    <dbReference type="NCBI Taxonomy" id="1632867"/>
    <lineage>
        <taxon>Bacteria</taxon>
        <taxon>Pseudomonadati</taxon>
        <taxon>Pseudomonadota</taxon>
        <taxon>Gammaproteobacteria</taxon>
        <taxon>Methylococcales</taxon>
        <taxon>Methylococcaceae</taxon>
        <taxon>Methylocucumis</taxon>
    </lineage>
</organism>
<dbReference type="PATRIC" id="fig|1632867.3.peg.2153"/>
<evidence type="ECO:0000313" key="4">
    <source>
        <dbReference type="Proteomes" id="UP000033684"/>
    </source>
</evidence>
<dbReference type="AlphaFoldDB" id="A0A0F3IJC0"/>
<evidence type="ECO:0000259" key="1">
    <source>
        <dbReference type="Pfam" id="PF09828"/>
    </source>
</evidence>
<feature type="domain" description="ChrB N-terminal" evidence="2">
    <location>
        <begin position="19"/>
        <end position="150"/>
    </location>
</feature>
<name>A0A0F3IJC0_9GAMM</name>
<sequence>MNYWLLLILSLPTENASMRMRVWRSLKNSGSAVLRDGVYLLPERPECRDALATIVEQVRTYQGQAELMRIEEPDDNRFIGLFDRQQAFAELLASIHTLHNSAAFETANDALKQARKLRKAFTQLCQVDFFPGEAQRQTEQALNQLDAKLARIQSPDEPHSIEMTITTLNPADFQNQIWATRSRPWVDRLACAWLIRRFIDGNARFLWLASPADCPNNAIGFDFDGARFSHCAGSVTFEVMLASFSLEQPALKRLGALVHFLDVGGVQPLEASGVECVLAGLKANISNDEQLLTAASAIFDSLLSSFSSGEDL</sequence>
<dbReference type="InterPro" id="IPR046858">
    <property type="entry name" value="ChrB_N"/>
</dbReference>
<dbReference type="Pfam" id="PF20229">
    <property type="entry name" value="ChrB_N"/>
    <property type="match status" value="1"/>
</dbReference>
<keyword evidence="4" id="KW-1185">Reference proteome</keyword>
<dbReference type="OrthoDB" id="6605953at2"/>
<feature type="domain" description="ChrB C-terminal" evidence="1">
    <location>
        <begin position="178"/>
        <end position="304"/>
    </location>
</feature>